<evidence type="ECO:0000313" key="2">
    <source>
        <dbReference type="Proteomes" id="UP000790709"/>
    </source>
</evidence>
<organism evidence="1 2">
    <name type="scientific">Leucogyrophana mollusca</name>
    <dbReference type="NCBI Taxonomy" id="85980"/>
    <lineage>
        <taxon>Eukaryota</taxon>
        <taxon>Fungi</taxon>
        <taxon>Dikarya</taxon>
        <taxon>Basidiomycota</taxon>
        <taxon>Agaricomycotina</taxon>
        <taxon>Agaricomycetes</taxon>
        <taxon>Agaricomycetidae</taxon>
        <taxon>Boletales</taxon>
        <taxon>Boletales incertae sedis</taxon>
        <taxon>Leucogyrophana</taxon>
    </lineage>
</organism>
<gene>
    <name evidence="1" type="ORF">BV22DRAFT_218164</name>
</gene>
<dbReference type="Proteomes" id="UP000790709">
    <property type="component" value="Unassembled WGS sequence"/>
</dbReference>
<accession>A0ACB8BRG7</accession>
<dbReference type="EMBL" id="MU266355">
    <property type="protein sequence ID" value="KAH7928244.1"/>
    <property type="molecule type" value="Genomic_DNA"/>
</dbReference>
<evidence type="ECO:0000313" key="1">
    <source>
        <dbReference type="EMBL" id="KAH7928244.1"/>
    </source>
</evidence>
<sequence>MTWAKGTGLHNSLPLRLEPQCQSKCPGSSDIAFWKSLTAIEDDAVLKQHILAIQARAYKVAPYPCIRILSFARVKISRLAFFEQVQQLPRDRPGAILLDIGCCFGSDAREIVYGGFPASNIVATDVIPELWDLGHELYMSTPETFPAHFIPGDAFNPLHLSAAPPSRVATDTCLPDLTTLKSLNPLRGHISIIHASSFLHLFGEEKQIYLARALAGLLSPEPGSMIFGVQAGSPIKGPLSRAFFAEGLELQLCHSPESWTALWDGEVFEQGTVKVDARLMQYPGIAEEFHLLVWSVTRI</sequence>
<comment type="caution">
    <text evidence="1">The sequence shown here is derived from an EMBL/GenBank/DDBJ whole genome shotgun (WGS) entry which is preliminary data.</text>
</comment>
<name>A0ACB8BRG7_9AGAM</name>
<keyword evidence="2" id="KW-1185">Reference proteome</keyword>
<proteinExistence type="predicted"/>
<reference evidence="1" key="1">
    <citation type="journal article" date="2021" name="New Phytol.">
        <title>Evolutionary innovations through gain and loss of genes in the ectomycorrhizal Boletales.</title>
        <authorList>
            <person name="Wu G."/>
            <person name="Miyauchi S."/>
            <person name="Morin E."/>
            <person name="Kuo A."/>
            <person name="Drula E."/>
            <person name="Varga T."/>
            <person name="Kohler A."/>
            <person name="Feng B."/>
            <person name="Cao Y."/>
            <person name="Lipzen A."/>
            <person name="Daum C."/>
            <person name="Hundley H."/>
            <person name="Pangilinan J."/>
            <person name="Johnson J."/>
            <person name="Barry K."/>
            <person name="LaButti K."/>
            <person name="Ng V."/>
            <person name="Ahrendt S."/>
            <person name="Min B."/>
            <person name="Choi I.G."/>
            <person name="Park H."/>
            <person name="Plett J.M."/>
            <person name="Magnuson J."/>
            <person name="Spatafora J.W."/>
            <person name="Nagy L.G."/>
            <person name="Henrissat B."/>
            <person name="Grigoriev I.V."/>
            <person name="Yang Z.L."/>
            <person name="Xu J."/>
            <person name="Martin F.M."/>
        </authorList>
    </citation>
    <scope>NUCLEOTIDE SEQUENCE</scope>
    <source>
        <strain evidence="1">KUC20120723A-06</strain>
    </source>
</reference>
<protein>
    <submittedName>
        <fullName evidence="1">Uncharacterized protein</fullName>
    </submittedName>
</protein>